<name>A0A419VV91_9BACT</name>
<evidence type="ECO:0000256" key="1">
    <source>
        <dbReference type="HAMAP-Rule" id="MF_00775"/>
    </source>
</evidence>
<dbReference type="AlphaFoldDB" id="A0A419VV91"/>
<dbReference type="RefSeq" id="WP_120275398.1">
    <property type="nucleotide sequence ID" value="NZ_RAPN01000005.1"/>
</dbReference>
<proteinExistence type="inferred from homology"/>
<gene>
    <name evidence="2" type="ORF">BC643_4390</name>
</gene>
<organism evidence="2 3">
    <name type="scientific">Mangrovibacterium diazotrophicum</name>
    <dbReference type="NCBI Taxonomy" id="1261403"/>
    <lineage>
        <taxon>Bacteria</taxon>
        <taxon>Pseudomonadati</taxon>
        <taxon>Bacteroidota</taxon>
        <taxon>Bacteroidia</taxon>
        <taxon>Marinilabiliales</taxon>
        <taxon>Prolixibacteraceae</taxon>
        <taxon>Mangrovibacterium</taxon>
    </lineage>
</organism>
<sequence length="164" mass="18526">MNKIEVVFFILFFSIFVIPFTASSQETKLEHELLFEMTALLDEPIEIGESPMGKRTIYPVSGGTFSGPEINGKVLANGGDWVLMIDSLTEKLDVRAVLETSEGEKIYTHYGGFIHWNTDGSYYFRTNPVFETSSKKYAWLNYTIAVGVGELIEGGVRYKVYKIK</sequence>
<dbReference type="PANTHER" id="PTHR37315">
    <property type="entry name" value="UPF0311 PROTEIN BLR7842"/>
    <property type="match status" value="1"/>
</dbReference>
<reference evidence="2 3" key="1">
    <citation type="submission" date="2018-09" db="EMBL/GenBank/DDBJ databases">
        <title>Genomic Encyclopedia of Archaeal and Bacterial Type Strains, Phase II (KMG-II): from individual species to whole genera.</title>
        <authorList>
            <person name="Goeker M."/>
        </authorList>
    </citation>
    <scope>NUCLEOTIDE SEQUENCE [LARGE SCALE GENOMIC DNA]</scope>
    <source>
        <strain evidence="2 3">DSM 27148</strain>
    </source>
</reference>
<comment type="similarity">
    <text evidence="1">Belongs to the UPF0311 family.</text>
</comment>
<keyword evidence="3" id="KW-1185">Reference proteome</keyword>
<dbReference type="InterPro" id="IPR020915">
    <property type="entry name" value="UPF0311"/>
</dbReference>
<accession>A0A419VV91</accession>
<dbReference type="EMBL" id="RAPN01000005">
    <property type="protein sequence ID" value="RKD86074.1"/>
    <property type="molecule type" value="Genomic_DNA"/>
</dbReference>
<dbReference type="Proteomes" id="UP000283387">
    <property type="component" value="Unassembled WGS sequence"/>
</dbReference>
<protein>
    <recommendedName>
        <fullName evidence="1">UPF0311 protein BC643_4390</fullName>
    </recommendedName>
</protein>
<evidence type="ECO:0000313" key="3">
    <source>
        <dbReference type="Proteomes" id="UP000283387"/>
    </source>
</evidence>
<dbReference type="OrthoDB" id="572332at2"/>
<dbReference type="PANTHER" id="PTHR37315:SF1">
    <property type="entry name" value="UPF0311 PROTEIN BLR7842"/>
    <property type="match status" value="1"/>
</dbReference>
<comment type="caution">
    <text evidence="2">The sequence shown here is derived from an EMBL/GenBank/DDBJ whole genome shotgun (WGS) entry which is preliminary data.</text>
</comment>
<dbReference type="Pfam" id="PF11578">
    <property type="entry name" value="DUF3237"/>
    <property type="match status" value="1"/>
</dbReference>
<dbReference type="HAMAP" id="MF_00775">
    <property type="entry name" value="UPF0311"/>
    <property type="match status" value="1"/>
</dbReference>
<evidence type="ECO:0000313" key="2">
    <source>
        <dbReference type="EMBL" id="RKD86074.1"/>
    </source>
</evidence>
<dbReference type="Gene3D" id="2.40.160.20">
    <property type="match status" value="1"/>
</dbReference>